<dbReference type="Proteomes" id="UP000297900">
    <property type="component" value="Unassembled WGS sequence"/>
</dbReference>
<dbReference type="RefSeq" id="WP_135154169.1">
    <property type="nucleotide sequence ID" value="NZ_SOMN01000041.1"/>
</dbReference>
<evidence type="ECO:0000313" key="3">
    <source>
        <dbReference type="Proteomes" id="UP000297900"/>
    </source>
</evidence>
<dbReference type="AlphaFoldDB" id="A0A4Y8LTI2"/>
<feature type="transmembrane region" description="Helical" evidence="1">
    <location>
        <begin position="6"/>
        <end position="24"/>
    </location>
</feature>
<proteinExistence type="predicted"/>
<comment type="caution">
    <text evidence="2">The sequence shown here is derived from an EMBL/GenBank/DDBJ whole genome shotgun (WGS) entry which is preliminary data.</text>
</comment>
<dbReference type="EMBL" id="SOMN01000041">
    <property type="protein sequence ID" value="TFE22746.1"/>
    <property type="molecule type" value="Genomic_DNA"/>
</dbReference>
<evidence type="ECO:0000256" key="1">
    <source>
        <dbReference type="SAM" id="Phobius"/>
    </source>
</evidence>
<gene>
    <name evidence="2" type="ORF">E2980_20795</name>
</gene>
<reference evidence="2 3" key="1">
    <citation type="submission" date="2019-03" db="EMBL/GenBank/DDBJ databases">
        <title>Cohnella endophytica sp. nov., a novel endophytic bacterium isolated from bark of Sonneratia apetala.</title>
        <authorList>
            <person name="Tuo L."/>
        </authorList>
    </citation>
    <scope>NUCLEOTIDE SEQUENCE [LARGE SCALE GENOMIC DNA]</scope>
    <source>
        <strain evidence="2 3">CCTCC AB 208254</strain>
    </source>
</reference>
<keyword evidence="1" id="KW-0472">Membrane</keyword>
<sequence length="69" mass="7416">MDTNVLLIVTVIIMAAAAVLTIIVGQSQGKKEGDSTYFVNPGRKLGRLLSIYAVVIVIVLIIFVVIMRG</sequence>
<keyword evidence="1" id="KW-1133">Transmembrane helix</keyword>
<keyword evidence="3" id="KW-1185">Reference proteome</keyword>
<evidence type="ECO:0000313" key="2">
    <source>
        <dbReference type="EMBL" id="TFE22746.1"/>
    </source>
</evidence>
<name>A0A4Y8LTI2_9BACL</name>
<keyword evidence="1" id="KW-0812">Transmembrane</keyword>
<organism evidence="2 3">
    <name type="scientific">Cohnella luojiensis</name>
    <dbReference type="NCBI Taxonomy" id="652876"/>
    <lineage>
        <taxon>Bacteria</taxon>
        <taxon>Bacillati</taxon>
        <taxon>Bacillota</taxon>
        <taxon>Bacilli</taxon>
        <taxon>Bacillales</taxon>
        <taxon>Paenibacillaceae</taxon>
        <taxon>Cohnella</taxon>
    </lineage>
</organism>
<protein>
    <submittedName>
        <fullName evidence="2">Uncharacterized protein</fullName>
    </submittedName>
</protein>
<feature type="transmembrane region" description="Helical" evidence="1">
    <location>
        <begin position="45"/>
        <end position="67"/>
    </location>
</feature>
<accession>A0A4Y8LTI2</accession>